<proteinExistence type="predicted"/>
<evidence type="ECO:0000313" key="1">
    <source>
        <dbReference type="EMBL" id="KAG7328724.1"/>
    </source>
</evidence>
<dbReference type="AlphaFoldDB" id="A0A9D3NUY6"/>
<organism evidence="1 2">
    <name type="scientific">Hemibagrus wyckioides</name>
    <dbReference type="NCBI Taxonomy" id="337641"/>
    <lineage>
        <taxon>Eukaryota</taxon>
        <taxon>Metazoa</taxon>
        <taxon>Chordata</taxon>
        <taxon>Craniata</taxon>
        <taxon>Vertebrata</taxon>
        <taxon>Euteleostomi</taxon>
        <taxon>Actinopterygii</taxon>
        <taxon>Neopterygii</taxon>
        <taxon>Teleostei</taxon>
        <taxon>Ostariophysi</taxon>
        <taxon>Siluriformes</taxon>
        <taxon>Bagridae</taxon>
        <taxon>Hemibagrus</taxon>
    </lineage>
</organism>
<gene>
    <name evidence="1" type="ORF">KOW79_008668</name>
</gene>
<reference evidence="1 2" key="1">
    <citation type="submission" date="2021-06" db="EMBL/GenBank/DDBJ databases">
        <title>Chromosome-level genome assembly of the red-tail catfish (Hemibagrus wyckioides).</title>
        <authorList>
            <person name="Shao F."/>
        </authorList>
    </citation>
    <scope>NUCLEOTIDE SEQUENCE [LARGE SCALE GENOMIC DNA]</scope>
    <source>
        <strain evidence="1">EC202008001</strain>
        <tissue evidence="1">Blood</tissue>
    </source>
</reference>
<comment type="caution">
    <text evidence="1">The sequence shown here is derived from an EMBL/GenBank/DDBJ whole genome shotgun (WGS) entry which is preliminary data.</text>
</comment>
<dbReference type="EMBL" id="JAHKSW010000009">
    <property type="protein sequence ID" value="KAG7328724.1"/>
    <property type="molecule type" value="Genomic_DNA"/>
</dbReference>
<evidence type="ECO:0000313" key="2">
    <source>
        <dbReference type="Proteomes" id="UP000824219"/>
    </source>
</evidence>
<name>A0A9D3NUY6_9TELE</name>
<protein>
    <submittedName>
        <fullName evidence="1">Uncharacterized protein</fullName>
    </submittedName>
</protein>
<keyword evidence="2" id="KW-1185">Reference proteome</keyword>
<accession>A0A9D3NUY6</accession>
<sequence>MERFSCSVRRSGPVRWRSGSVVDTPSFHNPNSKTLVLTEPLGRTGPGPDVLTDQNKPALFRNSSLTLLKKFLQKGNGVIRDLVHRYHRLEYPRSRISIPLPPSGSVSILPGFEPIFPRNARDVHFKSDFDEPTFRKLYQAWFCLSI</sequence>
<dbReference type="Proteomes" id="UP000824219">
    <property type="component" value="Linkage Group LG09"/>
</dbReference>